<evidence type="ECO:0000313" key="2">
    <source>
        <dbReference type="EMBL" id="MFC4479186.1"/>
    </source>
</evidence>
<keyword evidence="1" id="KW-0732">Signal</keyword>
<feature type="signal peptide" evidence="1">
    <location>
        <begin position="1"/>
        <end position="19"/>
    </location>
</feature>
<reference evidence="3" key="1">
    <citation type="journal article" date="2019" name="Int. J. Syst. Evol. Microbiol.">
        <title>The Global Catalogue of Microorganisms (GCM) 10K type strain sequencing project: providing services to taxonomists for standard genome sequencing and annotation.</title>
        <authorList>
            <consortium name="The Broad Institute Genomics Platform"/>
            <consortium name="The Broad Institute Genome Sequencing Center for Infectious Disease"/>
            <person name="Wu L."/>
            <person name="Ma J."/>
        </authorList>
    </citation>
    <scope>NUCLEOTIDE SEQUENCE [LARGE SCALE GENOMIC DNA]</scope>
    <source>
        <strain evidence="3">NBRC 103627</strain>
    </source>
</reference>
<accession>A0ABV8ZI46</accession>
<dbReference type="SUPFAM" id="SSF54427">
    <property type="entry name" value="NTF2-like"/>
    <property type="match status" value="2"/>
</dbReference>
<protein>
    <submittedName>
        <fullName evidence="2">YybH family protein</fullName>
    </submittedName>
</protein>
<proteinExistence type="predicted"/>
<dbReference type="EMBL" id="JBHSFY010000013">
    <property type="protein sequence ID" value="MFC4479186.1"/>
    <property type="molecule type" value="Genomic_DNA"/>
</dbReference>
<dbReference type="Proteomes" id="UP001596003">
    <property type="component" value="Unassembled WGS sequence"/>
</dbReference>
<comment type="caution">
    <text evidence="2">The sequence shown here is derived from an EMBL/GenBank/DDBJ whole genome shotgun (WGS) entry which is preliminary data.</text>
</comment>
<name>A0ABV8ZI46_9FLAO</name>
<dbReference type="InterPro" id="IPR032710">
    <property type="entry name" value="NTF2-like_dom_sf"/>
</dbReference>
<dbReference type="RefSeq" id="WP_379800422.1">
    <property type="nucleotide sequence ID" value="NZ_JBHSFY010000013.1"/>
</dbReference>
<gene>
    <name evidence="2" type="ORF">ACFO3N_19070</name>
</gene>
<evidence type="ECO:0000256" key="1">
    <source>
        <dbReference type="SAM" id="SignalP"/>
    </source>
</evidence>
<organism evidence="2 3">
    <name type="scientific">Flavobacterium chungangensis</name>
    <dbReference type="NCBI Taxonomy" id="2708132"/>
    <lineage>
        <taxon>Bacteria</taxon>
        <taxon>Pseudomonadati</taxon>
        <taxon>Bacteroidota</taxon>
        <taxon>Flavobacteriia</taxon>
        <taxon>Flavobacteriales</taxon>
        <taxon>Flavobacteriaceae</taxon>
        <taxon>Flavobacterium</taxon>
    </lineage>
</organism>
<sequence>MNRLSFIFFLFAFAGFAQGSKIDSVITKQIEEYNSSFANAFVKGSKDDLVKAYTDQSIFMPEHSRQRVGTKTILDFYKQWLTQAKITSYERKILEMQDFGNYLLEIGTFDENLTINEQNSFSYSGKYSVLWKKPSKRGQPLTIAAEIWGSSSYFDDKNIPDIDDSSVPQTEEYSVSDKLASEVRERNNTIKKLVQDRQGAEHAKMFMPDAMYLTYYTPILSGEKEITDYFTEHEKPGTLSIDKISILTSGIIYARTAIIEFGFYHVDWRDGASNGNVRGKSINVWKKDNNGELLLFRQMVNHD</sequence>
<evidence type="ECO:0000313" key="3">
    <source>
        <dbReference type="Proteomes" id="UP001596003"/>
    </source>
</evidence>
<keyword evidence="3" id="KW-1185">Reference proteome</keyword>
<dbReference type="Gene3D" id="3.10.450.50">
    <property type="match status" value="2"/>
</dbReference>
<feature type="chain" id="PRO_5046438532" evidence="1">
    <location>
        <begin position="20"/>
        <end position="303"/>
    </location>
</feature>